<evidence type="ECO:0000313" key="5">
    <source>
        <dbReference type="Proteomes" id="UP000189761"/>
    </source>
</evidence>
<feature type="signal peptide" evidence="2">
    <location>
        <begin position="1"/>
        <end position="28"/>
    </location>
</feature>
<feature type="chain" id="PRO_5034476579" description="SLH domain-containing protein" evidence="2">
    <location>
        <begin position="29"/>
        <end position="670"/>
    </location>
</feature>
<dbReference type="Pfam" id="PF00395">
    <property type="entry name" value="SLH"/>
    <property type="match status" value="3"/>
</dbReference>
<dbReference type="InterPro" id="IPR001119">
    <property type="entry name" value="SLH_dom"/>
</dbReference>
<comment type="caution">
    <text evidence="4">The sequence shown here is derived from an EMBL/GenBank/DDBJ whole genome shotgun (WGS) entry which is preliminary data.</text>
</comment>
<gene>
    <name evidence="4" type="ORF">BWZ43_24405</name>
</gene>
<dbReference type="Proteomes" id="UP000189761">
    <property type="component" value="Unassembled WGS sequence"/>
</dbReference>
<keyword evidence="1 2" id="KW-0732">Signal</keyword>
<reference evidence="4 5" key="1">
    <citation type="submission" date="2017-01" db="EMBL/GenBank/DDBJ databases">
        <title>Draft genome sequence of Bacillus oleronius.</title>
        <authorList>
            <person name="Allam M."/>
        </authorList>
    </citation>
    <scope>NUCLEOTIDE SEQUENCE [LARGE SCALE GENOMIC DNA]</scope>
    <source>
        <strain evidence="4 5">DSM 9356</strain>
    </source>
</reference>
<dbReference type="Gene3D" id="2.130.10.10">
    <property type="entry name" value="YVTN repeat-like/Quinoprotein amine dehydrogenase"/>
    <property type="match status" value="1"/>
</dbReference>
<dbReference type="InterPro" id="IPR051465">
    <property type="entry name" value="Cell_Envelope_Struct_Comp"/>
</dbReference>
<evidence type="ECO:0000256" key="2">
    <source>
        <dbReference type="SAM" id="SignalP"/>
    </source>
</evidence>
<organism evidence="4 5">
    <name type="scientific">Heyndrickxia oleronia</name>
    <dbReference type="NCBI Taxonomy" id="38875"/>
    <lineage>
        <taxon>Bacteria</taxon>
        <taxon>Bacillati</taxon>
        <taxon>Bacillota</taxon>
        <taxon>Bacilli</taxon>
        <taxon>Bacillales</taxon>
        <taxon>Bacillaceae</taxon>
        <taxon>Heyndrickxia</taxon>
    </lineage>
</organism>
<evidence type="ECO:0000313" key="4">
    <source>
        <dbReference type="EMBL" id="OOP65785.1"/>
    </source>
</evidence>
<proteinExistence type="predicted"/>
<name>A0A8E2LBC3_9BACI</name>
<accession>A0A8E2LBC3</accession>
<feature type="domain" description="SLH" evidence="3">
    <location>
        <begin position="31"/>
        <end position="95"/>
    </location>
</feature>
<keyword evidence="5" id="KW-1185">Reference proteome</keyword>
<dbReference type="EMBL" id="MTLA01000454">
    <property type="protein sequence ID" value="OOP65785.1"/>
    <property type="molecule type" value="Genomic_DNA"/>
</dbReference>
<evidence type="ECO:0000259" key="3">
    <source>
        <dbReference type="PROSITE" id="PS51272"/>
    </source>
</evidence>
<sequence>MKKFLKFSSLFVAGICLFNLFLFEHVQAATKSYTISDMRSGSSGFDEISDFLASDTIDGFVDPKTGAMSFKPNQNVTRAQFAKLLLNAMGIQPQKEKQKFSDVIPSQWYADYVNTASELGIILGNTDGTFKPDNNITRGQIAAMLVRAFNGTVSFPKTTNQSFSDVSSKTTFVNEINQAASLKIIRGFEDGSFKPENPATRGQAVVMIYRTLAQEKPNIASNQEVKNVVTNYLKDVNNTYTSTDFEASRLTNVFDSYGSGYFYASGIEMIGDIKKQIQNNSQLVLQDSSKSIKADVLFLSDRYADILISNAPIPNVKNSDGKLVELENLNENGLYSLKKTANGWKIYNFKKGSDGISSPRVKKTLNYIVSKEESIKLSGVSMEDSIIDPNKPYIYMIDKKKRQLITINYENKKTKVVPLNYEPSGLSLSEDGSKLYIVNKSTKYLLSIYNPSTNAIETNLTYEVVDTQDNSGPRHVYAHDHKIFVVDGSWAPKLIVLNADTYQPIDIPKIEGIGSMVFSKDNKQFYYWYQYGWNAGWAKSNIYKYSIDGDKLTAVDNTNNRYPDLDRDPLDAPIILLEDKNLVISKTHMFDANDLSLLNIFPEPIYAASSDLNIAVGKNGVYNLTNTLQVNDFDFTGYVIQKMDFKQNDLFLFRKNGNDIIIDRMNIEEA</sequence>
<dbReference type="PANTHER" id="PTHR43308:SF5">
    <property type="entry name" value="S-LAYER PROTEIN _ PEPTIDOGLYCAN ENDO-BETA-N-ACETYLGLUCOSAMINIDASE"/>
    <property type="match status" value="1"/>
</dbReference>
<dbReference type="SUPFAM" id="SSF63825">
    <property type="entry name" value="YWTD domain"/>
    <property type="match status" value="1"/>
</dbReference>
<dbReference type="PROSITE" id="PS51272">
    <property type="entry name" value="SLH"/>
    <property type="match status" value="3"/>
</dbReference>
<dbReference type="PANTHER" id="PTHR43308">
    <property type="entry name" value="OUTER MEMBRANE PROTEIN ALPHA-RELATED"/>
    <property type="match status" value="1"/>
</dbReference>
<dbReference type="InterPro" id="IPR015943">
    <property type="entry name" value="WD40/YVTN_repeat-like_dom_sf"/>
</dbReference>
<protein>
    <recommendedName>
        <fullName evidence="3">SLH domain-containing protein</fullName>
    </recommendedName>
</protein>
<feature type="domain" description="SLH" evidence="3">
    <location>
        <begin position="96"/>
        <end position="159"/>
    </location>
</feature>
<dbReference type="RefSeq" id="WP_169846989.1">
    <property type="nucleotide sequence ID" value="NZ_CP065424.1"/>
</dbReference>
<evidence type="ECO:0000256" key="1">
    <source>
        <dbReference type="ARBA" id="ARBA00022729"/>
    </source>
</evidence>
<dbReference type="AlphaFoldDB" id="A0A8E2LBC3"/>
<feature type="domain" description="SLH" evidence="3">
    <location>
        <begin position="160"/>
        <end position="222"/>
    </location>
</feature>